<feature type="region of interest" description="Disordered" evidence="8">
    <location>
        <begin position="29"/>
        <end position="66"/>
    </location>
</feature>
<dbReference type="PROSITE" id="PS50011">
    <property type="entry name" value="PROTEIN_KINASE_DOM"/>
    <property type="match status" value="1"/>
</dbReference>
<reference evidence="11" key="1">
    <citation type="submission" date="2025-08" db="UniProtKB">
        <authorList>
            <consortium name="RefSeq"/>
        </authorList>
    </citation>
    <scope>IDENTIFICATION</scope>
    <source>
        <tissue evidence="11">Whole Larva</tissue>
    </source>
</reference>
<evidence type="ECO:0000313" key="10">
    <source>
        <dbReference type="Proteomes" id="UP000695000"/>
    </source>
</evidence>
<dbReference type="Pfam" id="PF00069">
    <property type="entry name" value="Pkinase"/>
    <property type="match status" value="1"/>
</dbReference>
<evidence type="ECO:0000256" key="6">
    <source>
        <dbReference type="ARBA" id="ARBA00022840"/>
    </source>
</evidence>
<keyword evidence="3" id="KW-0808">Transferase</keyword>
<accession>A0ABM1N209</accession>
<feature type="region of interest" description="Disordered" evidence="8">
    <location>
        <begin position="869"/>
        <end position="922"/>
    </location>
</feature>
<dbReference type="SUPFAM" id="SSF56112">
    <property type="entry name" value="Protein kinase-like (PK-like)"/>
    <property type="match status" value="1"/>
</dbReference>
<feature type="compositionally biased region" description="Polar residues" evidence="8">
    <location>
        <begin position="912"/>
        <end position="922"/>
    </location>
</feature>
<dbReference type="GO" id="GO:0016301">
    <property type="term" value="F:kinase activity"/>
    <property type="evidence" value="ECO:0007669"/>
    <property type="project" value="UniProtKB-KW"/>
</dbReference>
<dbReference type="InterPro" id="IPR045801">
    <property type="entry name" value="MEKK4_N"/>
</dbReference>
<evidence type="ECO:0000313" key="11">
    <source>
        <dbReference type="RefSeq" id="XP_017780859.1"/>
    </source>
</evidence>
<comment type="similarity">
    <text evidence="1">Belongs to the protein kinase superfamily. STE Ser/Thr protein kinase family. MAP kinase kinase kinase subfamily.</text>
</comment>
<evidence type="ECO:0000256" key="1">
    <source>
        <dbReference type="ARBA" id="ARBA00006529"/>
    </source>
</evidence>
<keyword evidence="10" id="KW-1185">Reference proteome</keyword>
<feature type="compositionally biased region" description="Low complexity" evidence="8">
    <location>
        <begin position="873"/>
        <end position="884"/>
    </location>
</feature>
<evidence type="ECO:0000256" key="2">
    <source>
        <dbReference type="ARBA" id="ARBA00022527"/>
    </source>
</evidence>
<dbReference type="InterPro" id="IPR016024">
    <property type="entry name" value="ARM-type_fold"/>
</dbReference>
<dbReference type="PROSITE" id="PS00107">
    <property type="entry name" value="PROTEIN_KINASE_ATP"/>
    <property type="match status" value="1"/>
</dbReference>
<dbReference type="InterPro" id="IPR050538">
    <property type="entry name" value="MAP_kinase_kinase_kinase"/>
</dbReference>
<keyword evidence="5 11" id="KW-0418">Kinase</keyword>
<dbReference type="InterPro" id="IPR017441">
    <property type="entry name" value="Protein_kinase_ATP_BS"/>
</dbReference>
<dbReference type="GeneID" id="108565768"/>
<dbReference type="InterPro" id="IPR011009">
    <property type="entry name" value="Kinase-like_dom_sf"/>
</dbReference>
<dbReference type="Proteomes" id="UP000695000">
    <property type="component" value="Unplaced"/>
</dbReference>
<dbReference type="RefSeq" id="XP_017780859.1">
    <property type="nucleotide sequence ID" value="XM_017925370.1"/>
</dbReference>
<dbReference type="PANTHER" id="PTHR48016">
    <property type="entry name" value="MAP KINASE KINASE KINASE SSK2-RELATED-RELATED"/>
    <property type="match status" value="1"/>
</dbReference>
<dbReference type="InterPro" id="IPR008271">
    <property type="entry name" value="Ser/Thr_kinase_AS"/>
</dbReference>
<evidence type="ECO:0000256" key="5">
    <source>
        <dbReference type="ARBA" id="ARBA00022777"/>
    </source>
</evidence>
<sequence length="1273" mass="145449">MTESLRIHGKSGEFSDEELLVEDDYDCYGKTPPRTRLLRKSKEKKNRDKENWSSQKMAPTKKLVSRSATVTNMFEKLITNADNSTDSEQGKRSDKRSIKLLRGSERDLKLDISSAQMAANENSLCTEVPTTPQSRQIEGCNRFKCLRSKQVAAERRQPRRAISINAVLSGTGPITECPQSRIEFYETFSMLIKMGCIEKSAPDARNARRHQVSREELWQNELKDLIWLELQAWHADRTVSEEDAFLCKSRESVGALLNNIMTYKFQRRKNLTAQSKDSGIVEDCLGCLSMYCQSCMEAQNEALKDIEDLMNCLETAESLFPSSSAFADWYPLYNSPEFVGRVKAMCLWYNMTKHQRLKLVILGRLLALLENKDYQWPMYDENTVNSVSPSDSNSSNSSSITYDLIDKSPIDMYNTNPIVTLVNKKSDNNASPYRKYIENILKTRGLSKSMSFLDRLHNHILRKAQITLQKPNDESIYTQTPGDNQDEELLRYGCCSPEAKSLNLPSYKASFLFLSGVPLEVVHEFLRMRLQQKPERPSPLSVRQLMRELKEGIKIATSQRESIQLYIETALDEDNDMRATCMKNIEMFDESLLKVFEDYLEYMGTWALLQHDSFQKNLLEEEWKFICTYLRNNQKAWEMAVQKLCSILASMLTSIAERLATTIENLAVVISDKENEQNRKQSLFAVCRELQSLFNDEREMSIKIILFAKMIIRSEIPLINVDEFRKSVVALKCTIPDAIERVQAICDIATLENLDEAEKVSLTSRCREILMQGYRFGFEFHKEMSEFVPAEKKLALSMVQFAQLWMKFTCERCERGRGKRPRWAYQGLDFLLTVCQPQYTAFLSENDFEELKKNMDKCISHVIGTTAPTTPDSGFSSVSPRPSSQFDGRFPRSRGSSPSPRPTYRSQRSASRKTSVEQNSPLSENLDHVNFIPPFVSKKEEILHETLTKIKHSPALRSERIKEAVDQLNAVTDKKLREQNLIGTVISKEPMLDLKHIRRKNVTFCWQRGIKIGQGRFGKVYTAVNNDTGEMMAVKEVSLQHNDAMSVRTVTEEIKVMEGISHMNLVKYYGLEVHKEEMLIFMEFCPEGTLESLVAGTEGGLPELLIRRYTFQLLSGLSVLHEHGIAHRDIKTANIFLSEEGNCLKIGDFGCAVKIKSHVTMPGELQGFVGTQAYMAPEMFMKTSIDGHGRVADVWSVGCVVVEMSSGERPWAEFDNNYQIMFKVGLGGKPEAADTLIDEGHDFLELCLRHDPLKRATVRELLSHNFVKVCDDL</sequence>
<keyword evidence="6 7" id="KW-0067">ATP-binding</keyword>
<keyword evidence="4 7" id="KW-0547">Nucleotide-binding</keyword>
<evidence type="ECO:0000256" key="8">
    <source>
        <dbReference type="SAM" id="MobiDB-lite"/>
    </source>
</evidence>
<gene>
    <name evidence="11" type="primary">LOC108565768</name>
</gene>
<dbReference type="PANTHER" id="PTHR48016:SF32">
    <property type="entry name" value="MITOGEN-ACTIVATED PROTEIN KINASE KINASE KINASE 4"/>
    <property type="match status" value="1"/>
</dbReference>
<proteinExistence type="inferred from homology"/>
<dbReference type="PROSITE" id="PS00108">
    <property type="entry name" value="PROTEIN_KINASE_ST"/>
    <property type="match status" value="1"/>
</dbReference>
<dbReference type="InterPro" id="IPR000719">
    <property type="entry name" value="Prot_kinase_dom"/>
</dbReference>
<evidence type="ECO:0000259" key="9">
    <source>
        <dbReference type="PROSITE" id="PS50011"/>
    </source>
</evidence>
<evidence type="ECO:0000256" key="3">
    <source>
        <dbReference type="ARBA" id="ARBA00022679"/>
    </source>
</evidence>
<evidence type="ECO:0000256" key="7">
    <source>
        <dbReference type="PROSITE-ProRule" id="PRU10141"/>
    </source>
</evidence>
<dbReference type="SMART" id="SM00220">
    <property type="entry name" value="S_TKc"/>
    <property type="match status" value="1"/>
</dbReference>
<name>A0ABM1N209_NICVS</name>
<evidence type="ECO:0000256" key="4">
    <source>
        <dbReference type="ARBA" id="ARBA00022741"/>
    </source>
</evidence>
<dbReference type="Pfam" id="PF19431">
    <property type="entry name" value="MEKK4_N"/>
    <property type="match status" value="3"/>
</dbReference>
<dbReference type="SUPFAM" id="SSF48371">
    <property type="entry name" value="ARM repeat"/>
    <property type="match status" value="1"/>
</dbReference>
<protein>
    <submittedName>
        <fullName evidence="11">Mitogen-activated protein kinase kinase kinase 4 isoform X1</fullName>
    </submittedName>
</protein>
<feature type="binding site" evidence="7">
    <location>
        <position position="1035"/>
    </location>
    <ligand>
        <name>ATP</name>
        <dbReference type="ChEBI" id="CHEBI:30616"/>
    </ligand>
</feature>
<dbReference type="Gene3D" id="1.10.510.10">
    <property type="entry name" value="Transferase(Phosphotransferase) domain 1"/>
    <property type="match status" value="1"/>
</dbReference>
<feature type="compositionally biased region" description="Low complexity" evidence="8">
    <location>
        <begin position="893"/>
        <end position="909"/>
    </location>
</feature>
<feature type="domain" description="Protein kinase" evidence="9">
    <location>
        <begin position="1006"/>
        <end position="1267"/>
    </location>
</feature>
<organism evidence="10 11">
    <name type="scientific">Nicrophorus vespilloides</name>
    <name type="common">Boreal carrion beetle</name>
    <dbReference type="NCBI Taxonomy" id="110193"/>
    <lineage>
        <taxon>Eukaryota</taxon>
        <taxon>Metazoa</taxon>
        <taxon>Ecdysozoa</taxon>
        <taxon>Arthropoda</taxon>
        <taxon>Hexapoda</taxon>
        <taxon>Insecta</taxon>
        <taxon>Pterygota</taxon>
        <taxon>Neoptera</taxon>
        <taxon>Endopterygota</taxon>
        <taxon>Coleoptera</taxon>
        <taxon>Polyphaga</taxon>
        <taxon>Staphyliniformia</taxon>
        <taxon>Silphidae</taxon>
        <taxon>Nicrophorinae</taxon>
        <taxon>Nicrophorus</taxon>
    </lineage>
</organism>
<keyword evidence="2" id="KW-0723">Serine/threonine-protein kinase</keyword>